<proteinExistence type="predicted"/>
<accession>A0A553HKR4</accession>
<dbReference type="InterPro" id="IPR027417">
    <property type="entry name" value="P-loop_NTPase"/>
</dbReference>
<evidence type="ECO:0000313" key="2">
    <source>
        <dbReference type="EMBL" id="TRX88548.1"/>
    </source>
</evidence>
<comment type="caution">
    <text evidence="2">The sequence shown here is derived from an EMBL/GenBank/DDBJ whole genome shotgun (WGS) entry which is preliminary data.</text>
</comment>
<dbReference type="EMBL" id="VFLP01000085">
    <property type="protein sequence ID" value="TRX88548.1"/>
    <property type="molecule type" value="Genomic_DNA"/>
</dbReference>
<protein>
    <recommendedName>
        <fullName evidence="4">G domain-containing protein</fullName>
    </recommendedName>
</protein>
<reference evidence="3" key="1">
    <citation type="submission" date="2019-06" db="EMBL/GenBank/DDBJ databases">
        <title>Draft genome sequence of the griseofulvin-producing fungus Xylaria cubensis strain G536.</title>
        <authorList>
            <person name="Mead M.E."/>
            <person name="Raja H.A."/>
            <person name="Steenwyk J.L."/>
            <person name="Knowles S.L."/>
            <person name="Oberlies N.H."/>
            <person name="Rokas A."/>
        </authorList>
    </citation>
    <scope>NUCLEOTIDE SEQUENCE [LARGE SCALE GENOMIC DNA]</scope>
    <source>
        <strain evidence="3">G536</strain>
    </source>
</reference>
<dbReference type="OrthoDB" id="8954335at2759"/>
<dbReference type="Gene3D" id="3.40.50.300">
    <property type="entry name" value="P-loop containing nucleotide triphosphate hydrolases"/>
    <property type="match status" value="1"/>
</dbReference>
<organism evidence="2 3">
    <name type="scientific">Xylaria flabelliformis</name>
    <dbReference type="NCBI Taxonomy" id="2512241"/>
    <lineage>
        <taxon>Eukaryota</taxon>
        <taxon>Fungi</taxon>
        <taxon>Dikarya</taxon>
        <taxon>Ascomycota</taxon>
        <taxon>Pezizomycotina</taxon>
        <taxon>Sordariomycetes</taxon>
        <taxon>Xylariomycetidae</taxon>
        <taxon>Xylariales</taxon>
        <taxon>Xylariaceae</taxon>
        <taxon>Xylaria</taxon>
    </lineage>
</organism>
<dbReference type="SUPFAM" id="SSF52540">
    <property type="entry name" value="P-loop containing nucleoside triphosphate hydrolases"/>
    <property type="match status" value="1"/>
</dbReference>
<dbReference type="AlphaFoldDB" id="A0A553HKR4"/>
<evidence type="ECO:0008006" key="4">
    <source>
        <dbReference type="Google" id="ProtNLM"/>
    </source>
</evidence>
<evidence type="ECO:0000313" key="3">
    <source>
        <dbReference type="Proteomes" id="UP000319160"/>
    </source>
</evidence>
<feature type="compositionally biased region" description="Polar residues" evidence="1">
    <location>
        <begin position="63"/>
        <end position="80"/>
    </location>
</feature>
<gene>
    <name evidence="2" type="ORF">FHL15_010587</name>
</gene>
<sequence length="95" mass="10225">MFSNGELPNANDLVIALMGMTGSAKSSLISLCADQQVEIGHDLQSCTQDPAKLEDIRLEEKSQPSSNLPDEDSYSPTTNTAMSCLFSRAWQATGD</sequence>
<dbReference type="Proteomes" id="UP000319160">
    <property type="component" value="Unassembled WGS sequence"/>
</dbReference>
<evidence type="ECO:0000256" key="1">
    <source>
        <dbReference type="SAM" id="MobiDB-lite"/>
    </source>
</evidence>
<name>A0A553HKR4_9PEZI</name>
<keyword evidence="3" id="KW-1185">Reference proteome</keyword>
<feature type="region of interest" description="Disordered" evidence="1">
    <location>
        <begin position="58"/>
        <end position="80"/>
    </location>
</feature>